<dbReference type="InterPro" id="IPR001902">
    <property type="entry name" value="SLC26A/SulP_fam"/>
</dbReference>
<keyword evidence="5 6" id="KW-0472">Membrane</keyword>
<dbReference type="InterPro" id="IPR002645">
    <property type="entry name" value="STAS_dom"/>
</dbReference>
<evidence type="ECO:0000313" key="8">
    <source>
        <dbReference type="EMBL" id="KAJ0985598.1"/>
    </source>
</evidence>
<feature type="transmembrane region" description="Helical" evidence="6">
    <location>
        <begin position="228"/>
        <end position="247"/>
    </location>
</feature>
<feature type="transmembrane region" description="Helical" evidence="6">
    <location>
        <begin position="69"/>
        <end position="87"/>
    </location>
</feature>
<dbReference type="PROSITE" id="PS50801">
    <property type="entry name" value="STAS"/>
    <property type="match status" value="1"/>
</dbReference>
<keyword evidence="9" id="KW-1185">Reference proteome</keyword>
<evidence type="ECO:0000256" key="2">
    <source>
        <dbReference type="ARBA" id="ARBA00022448"/>
    </source>
</evidence>
<evidence type="ECO:0000259" key="7">
    <source>
        <dbReference type="PROSITE" id="PS50801"/>
    </source>
</evidence>
<dbReference type="Pfam" id="PF00916">
    <property type="entry name" value="Sulfate_transp"/>
    <property type="match status" value="1"/>
</dbReference>
<evidence type="ECO:0000256" key="3">
    <source>
        <dbReference type="ARBA" id="ARBA00022692"/>
    </source>
</evidence>
<protein>
    <recommendedName>
        <fullName evidence="7">STAS domain-containing protein</fullName>
    </recommendedName>
</protein>
<dbReference type="InterPro" id="IPR036513">
    <property type="entry name" value="STAS_dom_sf"/>
</dbReference>
<evidence type="ECO:0000313" key="9">
    <source>
        <dbReference type="Proteomes" id="UP001085076"/>
    </source>
</evidence>
<evidence type="ECO:0000256" key="4">
    <source>
        <dbReference type="ARBA" id="ARBA00022989"/>
    </source>
</evidence>
<dbReference type="OrthoDB" id="288203at2759"/>
<feature type="transmembrane region" description="Helical" evidence="6">
    <location>
        <begin position="387"/>
        <end position="405"/>
    </location>
</feature>
<keyword evidence="2" id="KW-0813">Transport</keyword>
<dbReference type="FunFam" id="3.30.750.24:FF:000002">
    <property type="entry name" value="Sulfate transporter 31"/>
    <property type="match status" value="1"/>
</dbReference>
<comment type="subcellular location">
    <subcellularLocation>
        <location evidence="1">Membrane</location>
        <topology evidence="1">Multi-pass membrane protein</topology>
    </subcellularLocation>
</comment>
<feature type="transmembrane region" description="Helical" evidence="6">
    <location>
        <begin position="311"/>
        <end position="337"/>
    </location>
</feature>
<dbReference type="EMBL" id="JAGGNH010000001">
    <property type="protein sequence ID" value="KAJ0985598.1"/>
    <property type="molecule type" value="Genomic_DNA"/>
</dbReference>
<dbReference type="AlphaFoldDB" id="A0A9D5D7J0"/>
<feature type="transmembrane region" description="Helical" evidence="6">
    <location>
        <begin position="410"/>
        <end position="427"/>
    </location>
</feature>
<feature type="domain" description="STAS" evidence="7">
    <location>
        <begin position="497"/>
        <end position="619"/>
    </location>
</feature>
<dbReference type="NCBIfam" id="TIGR00815">
    <property type="entry name" value="sulP"/>
    <property type="match status" value="1"/>
</dbReference>
<proteinExistence type="predicted"/>
<dbReference type="Gene3D" id="3.30.750.24">
    <property type="entry name" value="STAS domain"/>
    <property type="match status" value="1"/>
</dbReference>
<dbReference type="PROSITE" id="PS01130">
    <property type="entry name" value="SLC26A"/>
    <property type="match status" value="1"/>
</dbReference>
<dbReference type="GO" id="GO:0008271">
    <property type="term" value="F:secondary active sulfate transmembrane transporter activity"/>
    <property type="evidence" value="ECO:0007669"/>
    <property type="project" value="InterPro"/>
</dbReference>
<evidence type="ECO:0000256" key="5">
    <source>
        <dbReference type="ARBA" id="ARBA00023136"/>
    </source>
</evidence>
<gene>
    <name evidence="8" type="ORF">J5N97_003954</name>
</gene>
<organism evidence="8 9">
    <name type="scientific">Dioscorea zingiberensis</name>
    <dbReference type="NCBI Taxonomy" id="325984"/>
    <lineage>
        <taxon>Eukaryota</taxon>
        <taxon>Viridiplantae</taxon>
        <taxon>Streptophyta</taxon>
        <taxon>Embryophyta</taxon>
        <taxon>Tracheophyta</taxon>
        <taxon>Spermatophyta</taxon>
        <taxon>Magnoliopsida</taxon>
        <taxon>Liliopsida</taxon>
        <taxon>Dioscoreales</taxon>
        <taxon>Dioscoreaceae</taxon>
        <taxon>Dioscorea</taxon>
    </lineage>
</organism>
<feature type="transmembrane region" description="Helical" evidence="6">
    <location>
        <begin position="447"/>
        <end position="473"/>
    </location>
</feature>
<dbReference type="InterPro" id="IPR018045">
    <property type="entry name" value="S04_transporter_CS"/>
</dbReference>
<feature type="transmembrane region" description="Helical" evidence="6">
    <location>
        <begin position="349"/>
        <end position="367"/>
    </location>
</feature>
<dbReference type="SUPFAM" id="SSF52091">
    <property type="entry name" value="SpoIIaa-like"/>
    <property type="match status" value="1"/>
</dbReference>
<dbReference type="Pfam" id="PF01740">
    <property type="entry name" value="STAS"/>
    <property type="match status" value="1"/>
</dbReference>
<comment type="caution">
    <text evidence="8">The sequence shown here is derived from an EMBL/GenBank/DDBJ whole genome shotgun (WGS) entry which is preliminary data.</text>
</comment>
<dbReference type="GO" id="GO:0016020">
    <property type="term" value="C:membrane"/>
    <property type="evidence" value="ECO:0007669"/>
    <property type="project" value="UniProtKB-SubCell"/>
</dbReference>
<feature type="transmembrane region" description="Helical" evidence="6">
    <location>
        <begin position="254"/>
        <end position="276"/>
    </location>
</feature>
<keyword evidence="3 6" id="KW-0812">Transmembrane</keyword>
<dbReference type="Proteomes" id="UP001085076">
    <property type="component" value="Miscellaneous, Linkage group lg01"/>
</dbReference>
<evidence type="ECO:0000256" key="6">
    <source>
        <dbReference type="SAM" id="Phobius"/>
    </source>
</evidence>
<sequence>MRHEVNLIETRTFGSTLRSRLKEIFIPDDPFSHLQDLPPRSKAHKVLKYFVPILEWGPKYTFKEFRFDLLAGITIASLAIPQGISYARLAELPPVIGLYSSFVPPLVYAIFGSSKNLAVGTVAASSLLLNSIIRQTVSPEKDMKLYISLVMTAAFFTGLLQTVLGVFRLGFLVDFLPRSTITGFMGGTAVLIIMQQLKGMLGMERFTNKTDIISVLHAVFMYRDDWKWQSFVMGICFLAFLLGTRHLKSKVPSLFWVSAISPLVVVIVGGLIAFFLHGGKKHGILIVGNLKKGLNPISIGDLAFNPPYVEYAIKAGSVTGFIALAEGIAVGRSLALLKNQQIDGNKEMIAFGLMNMIGSFTSCYLTTAPFSKSAVNFHAGSKTAMSNVVQAFCVMLVLLFLAPLFKYTPLVALAAIIIVAMIGLLEFEEMVHLFKVDKFDFCVCMAAFLGVPFLTMLEGLMLSVGLSILRALLCVARPITCKLGRLEGTDTYRDVEHYRGSSTSPGILILNVGSPIYFANANYLRERITRWVQDEEISVSKNQGDIQYVILDLSGATSIDSSGIGMLEEVHCSLKKRGIKMVLCNPRLEIVNKLVLAKIIDLVGTEWIFLTVKDAVKACEFDLQEYRSRQEPV</sequence>
<feature type="transmembrane region" description="Helical" evidence="6">
    <location>
        <begin position="145"/>
        <end position="169"/>
    </location>
</feature>
<dbReference type="InterPro" id="IPR011547">
    <property type="entry name" value="SLC26A/SulP_dom"/>
</dbReference>
<feature type="transmembrane region" description="Helical" evidence="6">
    <location>
        <begin position="107"/>
        <end position="133"/>
    </location>
</feature>
<accession>A0A9D5D7J0</accession>
<keyword evidence="4 6" id="KW-1133">Transmembrane helix</keyword>
<evidence type="ECO:0000256" key="1">
    <source>
        <dbReference type="ARBA" id="ARBA00004141"/>
    </source>
</evidence>
<dbReference type="CDD" id="cd07042">
    <property type="entry name" value="STAS_SulP_like_sulfate_transporter"/>
    <property type="match status" value="1"/>
</dbReference>
<name>A0A9D5D7J0_9LILI</name>
<dbReference type="PANTHER" id="PTHR11814">
    <property type="entry name" value="SULFATE TRANSPORTER"/>
    <property type="match status" value="1"/>
</dbReference>
<reference evidence="8" key="2">
    <citation type="journal article" date="2022" name="Hortic Res">
        <title>The genome of Dioscorea zingiberensis sheds light on the biosynthesis, origin and evolution of the medicinally important diosgenin saponins.</title>
        <authorList>
            <person name="Li Y."/>
            <person name="Tan C."/>
            <person name="Li Z."/>
            <person name="Guo J."/>
            <person name="Li S."/>
            <person name="Chen X."/>
            <person name="Wang C."/>
            <person name="Dai X."/>
            <person name="Yang H."/>
            <person name="Song W."/>
            <person name="Hou L."/>
            <person name="Xu J."/>
            <person name="Tong Z."/>
            <person name="Xu A."/>
            <person name="Yuan X."/>
            <person name="Wang W."/>
            <person name="Yang Q."/>
            <person name="Chen L."/>
            <person name="Sun Z."/>
            <person name="Wang K."/>
            <person name="Pan B."/>
            <person name="Chen J."/>
            <person name="Bao Y."/>
            <person name="Liu F."/>
            <person name="Qi X."/>
            <person name="Gang D.R."/>
            <person name="Wen J."/>
            <person name="Li J."/>
        </authorList>
    </citation>
    <scope>NUCLEOTIDE SEQUENCE</scope>
    <source>
        <strain evidence="8">Dzin_1.0</strain>
    </source>
</reference>
<reference evidence="8" key="1">
    <citation type="submission" date="2021-03" db="EMBL/GenBank/DDBJ databases">
        <authorList>
            <person name="Li Z."/>
            <person name="Yang C."/>
        </authorList>
    </citation>
    <scope>NUCLEOTIDE SEQUENCE</scope>
    <source>
        <strain evidence="8">Dzin_1.0</strain>
        <tissue evidence="8">Leaf</tissue>
    </source>
</reference>